<comment type="caution">
    <text evidence="3">The sequence shown here is derived from an EMBL/GenBank/DDBJ whole genome shotgun (WGS) entry which is preliminary data.</text>
</comment>
<sequence>MSCAKRGSITGGLKDTLAPVLKSSSPENFSTNFKAKEITLTFDEYVKLKNTNKQLIISPPLKNPPIITPSNASKFINIKISDTLQPNTTYSLNFGQSIADNNEGNPYNQFKYIFSTGTYIDSLALTGRIKDSYEKNADNFVTVMLYEVNDKFKDSVVYKENPRYITNTLDSLTVFKLENLKAGKYLLVALKDKGNNNKFNPKDDKIGFIKQPITIPNDTVYELELFKERLPMKAFKPIQTSGNRLLLPYEGKQNFNKDSKPKIVLKNNTEVLETIITRFPKKDSLQVWYKPIKVDSLSMEVSKDDYNKKFSFKIKNQKKDTLNITALQNGIIHFRDRFTLETATPLVKFDKSKIKLVNKDSAAVDYTTEYDEFEQKLYIDFKKDPDQKYNFTFLPGALTDFYEKSNDTLAYKLNTREIEEYGNLTLNLQNVKRFPIIVELTNKKGDVVLTSDYSESKTNFEFQLLEPTVYSVRVIYDDNKNKVYDPGNYLEKRYSEEVFYYQEEIDLHANWDKVESIDLSIPYSPELAKKNEQAKLNAEKKRKKTAF</sequence>
<accession>A0ABQ1UJS3</accession>
<feature type="domain" description="SbsA Ig-like" evidence="2">
    <location>
        <begin position="15"/>
        <end position="116"/>
    </location>
</feature>
<dbReference type="EMBL" id="BMKP01000007">
    <property type="protein sequence ID" value="GGF19751.1"/>
    <property type="molecule type" value="Genomic_DNA"/>
</dbReference>
<organism evidence="3 4">
    <name type="scientific">Flavobacterium limi</name>
    <dbReference type="NCBI Taxonomy" id="2045105"/>
    <lineage>
        <taxon>Bacteria</taxon>
        <taxon>Pseudomonadati</taxon>
        <taxon>Bacteroidota</taxon>
        <taxon>Flavobacteriia</taxon>
        <taxon>Flavobacteriales</taxon>
        <taxon>Flavobacteriaceae</taxon>
        <taxon>Flavobacterium</taxon>
    </lineage>
</organism>
<keyword evidence="4" id="KW-1185">Reference proteome</keyword>
<protein>
    <recommendedName>
        <fullName evidence="2">SbsA Ig-like domain-containing protein</fullName>
    </recommendedName>
</protein>
<evidence type="ECO:0000313" key="3">
    <source>
        <dbReference type="EMBL" id="GGF19751.1"/>
    </source>
</evidence>
<gene>
    <name evidence="3" type="ORF">GCM10011518_31330</name>
</gene>
<proteinExistence type="predicted"/>
<keyword evidence="1" id="KW-0732">Signal</keyword>
<evidence type="ECO:0000259" key="2">
    <source>
        <dbReference type="Pfam" id="PF13205"/>
    </source>
</evidence>
<dbReference type="InterPro" id="IPR032812">
    <property type="entry name" value="SbsA_Ig"/>
</dbReference>
<reference evidence="4" key="1">
    <citation type="journal article" date="2019" name="Int. J. Syst. Evol. Microbiol.">
        <title>The Global Catalogue of Microorganisms (GCM) 10K type strain sequencing project: providing services to taxonomists for standard genome sequencing and annotation.</title>
        <authorList>
            <consortium name="The Broad Institute Genomics Platform"/>
            <consortium name="The Broad Institute Genome Sequencing Center for Infectious Disease"/>
            <person name="Wu L."/>
            <person name="Ma J."/>
        </authorList>
    </citation>
    <scope>NUCLEOTIDE SEQUENCE [LARGE SCALE GENOMIC DNA]</scope>
    <source>
        <strain evidence="4">CGMCC 1.16060</strain>
    </source>
</reference>
<dbReference type="Proteomes" id="UP000655016">
    <property type="component" value="Unassembled WGS sequence"/>
</dbReference>
<evidence type="ECO:0000256" key="1">
    <source>
        <dbReference type="ARBA" id="ARBA00022729"/>
    </source>
</evidence>
<name>A0ABQ1UJS3_9FLAO</name>
<evidence type="ECO:0000313" key="4">
    <source>
        <dbReference type="Proteomes" id="UP000655016"/>
    </source>
</evidence>
<dbReference type="Pfam" id="PF13205">
    <property type="entry name" value="Big_5"/>
    <property type="match status" value="1"/>
</dbReference>